<keyword evidence="3" id="KW-0433">Leucine-rich repeat</keyword>
<sequence length="1660" mass="186021">MPNSPQDPLPATAAPRSARNRRLIIDQLPTWLSGASLERRQAFAACLKRSQASKAALAKHLDGFKSVREFAAPLLARALLKHYGPGLDVHQDRLKHVHILAAATLGSPRQEQIVNQSLLQAALQNFESSETGHFGFDRGSAILRTSSLPLKHAITPPDFASLARQLDLGGQYQKHIEGFLLSAEPGQRAGYRQLFERQQRDELALQTEIARLQGQLDEAAYQMLQSLLDPDRTPSWDQRPISCNTLTLLDFANPSGSYGALLKGVLLIERQAPSGSSEAPCVLYLAGEPKGAVRQYASRQAVHDDLRERLRDSHYQTFFRRYVHVRSQPAFFQALAECLAPLDRLTGQRKPATNADLQLQLGSLGDDPLDEFCVLQTVKRLDDARVTAVPTDDEDRKTRNARLKSLLNWTENLLFLVPGLGEAMLAVAGGQLLVQLFNGIEQWRHHEQEQAVLGFLGVVLNLELLGLATAMHVDFDGADFIEGLHPISPEPGKQALWKADLAPYEQTLPELGRAHPDATGLTHHQGAAYLKLEGRHYRVGPDNGRHRFRLRHPNRAEAYAPLLRHNGKGAWQLEFERPEQWQQPQLFARLDPQAASLDSESANRVLQASGIDERLLRRMHMDRQAPPALLQDSLTRFRLDQDLSQLIRRLSSGAAADGSLNELHMELQLLTSEPVWPRTKVLRLLNRQRAQIQEYPAGQPPEVSRIDLQWPGLDANRLLSHVLENLTEGEIRTLLDEEFGAGPFSLQTRTANLRRKLASQASVQRQALFTSHYRYRTQSELPAAAVIQRDFPGLSSPIAEELASNARPLELQQLLNARRVPLRLAEEARHYLRNQRLTRAVEGLYLASRPNPDSDRLILRLLQRLPGWPRQVRLEIRERTVNGALLDSIGDESASIRKILVRNGGGYDTYDAQGQELHAADDLYASVLHALPDAERQALGFPGTHEAEGLRQRLLQQPLPPRRELEKLPGLPPIRPGYQPPMRLADGRLGYPLSGSGAGGRSLGSRSAAFTELAERLYPDHAWQEVQRFLGLQGLNEGAAVRRLEALEAEYNTLCAELDAWSTAAPGSIANQQLRSQLADSLIRCWRRAPSTSSTLGGVQFNFLTMGDLTPLPTLSADFSHVSELTLLHGFPNAPSNIDGFLARFPRLQQLSIRGGILQELPARLESMTQLTHLDLSSNRIVLTPQDASRLAALTRLRSLNLGRNPALGRTPDFSAMTELVYLYLNDCGLATWPSGFERLHGLNLLNLRSNRLTHVPSALLRTSQEGQRIARALDLFNNPIDNLDDVVEYYEETDIDFNLELPIDSEDDDLSLDDEPIHNPHLPRGPVSRDGEAWLQGLAPQEQEAFHNDWLLLANEEPAEQSEAFFRVIQDLQKSADYLDTRLRPRVLDKVRRMVRAMVADTALREKLLLKANAPDTHACEDGITVVFSDMGLDVLEHEAYAQPTPQQIEASLLELARGKSRLNRVNQQARAEINRRKAEGRNPDEAEVYLAYRTGLVERLNLPWQASTMQYGEIANIDQDQLDRAYASILDLERQPLDRVREALRQGFWRDYLDIQYLQELDAKRALRDNKGGALDDLHGAQQRWFASAGLPAAEKARLKSAIQAAARILGMSDQAVFARSMTDAEYQTLYEAIAREYEDELERLTQQALQELEPRVA</sequence>
<dbReference type="InterPro" id="IPR032675">
    <property type="entry name" value="LRR_dom_sf"/>
</dbReference>
<dbReference type="GO" id="GO:0016567">
    <property type="term" value="P:protein ubiquitination"/>
    <property type="evidence" value="ECO:0007669"/>
    <property type="project" value="InterPro"/>
</dbReference>
<keyword evidence="6" id="KW-0832">Ubl conjugation</keyword>
<feature type="region of interest" description="Disordered" evidence="7">
    <location>
        <begin position="956"/>
        <end position="977"/>
    </location>
</feature>
<dbReference type="Pfam" id="PF20178">
    <property type="entry name" value="ToxA_N"/>
    <property type="match status" value="1"/>
</dbReference>
<dbReference type="InterPro" id="IPR003591">
    <property type="entry name" value="Leu-rich_rpt_typical-subtyp"/>
</dbReference>
<dbReference type="Proteomes" id="UP000037931">
    <property type="component" value="Unassembled WGS sequence"/>
</dbReference>
<keyword evidence="6" id="KW-0808">Transferase</keyword>
<comment type="similarity">
    <text evidence="6">Belongs to the LRR-containing bacterial E3 ligase family.</text>
</comment>
<dbReference type="InterPro" id="IPR046673">
    <property type="entry name" value="ToxA_N"/>
</dbReference>
<dbReference type="Gene3D" id="3.80.10.10">
    <property type="entry name" value="Ribonuclease Inhibitor"/>
    <property type="match status" value="1"/>
</dbReference>
<name>A0A0N0E537_9PSED</name>
<evidence type="ECO:0000313" key="10">
    <source>
        <dbReference type="Proteomes" id="UP000037931"/>
    </source>
</evidence>
<comment type="catalytic activity">
    <reaction evidence="1">
        <text>S-ubiquitinyl-[E2 ubiquitin-conjugating enzyme]-L-cysteine + [acceptor protein]-L-lysine = [E2 ubiquitin-conjugating enzyme]-L-cysteine + N(6)-ubiquitinyl-[acceptor protein]-L-lysine.</text>
        <dbReference type="EC" id="2.3.2.27"/>
    </reaction>
</comment>
<dbReference type="InterPro" id="IPR029487">
    <property type="entry name" value="NEL_dom"/>
</dbReference>
<keyword evidence="4" id="KW-0677">Repeat</keyword>
<evidence type="ECO:0000256" key="3">
    <source>
        <dbReference type="ARBA" id="ARBA00022614"/>
    </source>
</evidence>
<dbReference type="PATRIC" id="fig|50340.43.peg.4751"/>
<dbReference type="GO" id="GO:0016874">
    <property type="term" value="F:ligase activity"/>
    <property type="evidence" value="ECO:0007669"/>
    <property type="project" value="UniProtKB-KW"/>
</dbReference>
<dbReference type="Pfam" id="PF14496">
    <property type="entry name" value="NEL"/>
    <property type="match status" value="1"/>
</dbReference>
<keyword evidence="6" id="KW-0964">Secreted</keyword>
<dbReference type="Gene3D" id="1.20.58.360">
    <property type="entry name" value="Shigella T3SS effector IpaH defines"/>
    <property type="match status" value="1"/>
</dbReference>
<evidence type="ECO:0000259" key="8">
    <source>
        <dbReference type="PROSITE" id="PS52053"/>
    </source>
</evidence>
<dbReference type="OrthoDB" id="1467561at2"/>
<keyword evidence="9" id="KW-0436">Ligase</keyword>
<dbReference type="PANTHER" id="PTHR48051">
    <property type="match status" value="1"/>
</dbReference>
<dbReference type="GO" id="GO:0061630">
    <property type="term" value="F:ubiquitin protein ligase activity"/>
    <property type="evidence" value="ECO:0007669"/>
    <property type="project" value="UniProtKB-EC"/>
</dbReference>
<dbReference type="InterPro" id="IPR050216">
    <property type="entry name" value="LRR_domain-containing"/>
</dbReference>
<feature type="active site" description="Glycyl thioester intermediate" evidence="6">
    <location>
        <position position="1421"/>
    </location>
</feature>
<dbReference type="SUPFAM" id="SSF52058">
    <property type="entry name" value="L domain-like"/>
    <property type="match status" value="1"/>
</dbReference>
<evidence type="ECO:0000313" key="9">
    <source>
        <dbReference type="EMBL" id="KPA92010.1"/>
    </source>
</evidence>
<feature type="domain" description="NEL" evidence="8">
    <location>
        <begin position="1327"/>
        <end position="1660"/>
    </location>
</feature>
<evidence type="ECO:0000256" key="1">
    <source>
        <dbReference type="ARBA" id="ARBA00000900"/>
    </source>
</evidence>
<dbReference type="EMBL" id="JSYZ01000004">
    <property type="protein sequence ID" value="KPA92010.1"/>
    <property type="molecule type" value="Genomic_DNA"/>
</dbReference>
<evidence type="ECO:0000256" key="4">
    <source>
        <dbReference type="ARBA" id="ARBA00022737"/>
    </source>
</evidence>
<evidence type="ECO:0000256" key="2">
    <source>
        <dbReference type="ARBA" id="ARBA00012483"/>
    </source>
</evidence>
<dbReference type="PANTHER" id="PTHR48051:SF1">
    <property type="entry name" value="RAS SUPPRESSOR PROTEIN 1"/>
    <property type="match status" value="1"/>
</dbReference>
<comment type="PTM">
    <text evidence="6">Ubiquitinated in the presence of host E1 ubiquitin-activating enzyme, E2 ubiquitin-conjugating enzyme and ubiquitin.</text>
</comment>
<evidence type="ECO:0000256" key="6">
    <source>
        <dbReference type="PROSITE-ProRule" id="PRU01398"/>
    </source>
</evidence>
<dbReference type="EC" id="2.3.2.27" evidence="2"/>
<keyword evidence="6" id="KW-1035">Host cytoplasm</keyword>
<evidence type="ECO:0000256" key="5">
    <source>
        <dbReference type="ARBA" id="ARBA00023026"/>
    </source>
</evidence>
<dbReference type="GO" id="GO:0005576">
    <property type="term" value="C:extracellular region"/>
    <property type="evidence" value="ECO:0007669"/>
    <property type="project" value="UniProtKB-UniRule"/>
</dbReference>
<keyword evidence="5" id="KW-0843">Virulence</keyword>
<organism evidence="9 10">
    <name type="scientific">Pseudomonas asplenii</name>
    <dbReference type="NCBI Taxonomy" id="53407"/>
    <lineage>
        <taxon>Bacteria</taxon>
        <taxon>Pseudomonadati</taxon>
        <taxon>Pseudomonadota</taxon>
        <taxon>Gammaproteobacteria</taxon>
        <taxon>Pseudomonadales</taxon>
        <taxon>Pseudomonadaceae</taxon>
        <taxon>Pseudomonas</taxon>
    </lineage>
</organism>
<dbReference type="SMART" id="SM00369">
    <property type="entry name" value="LRR_TYP"/>
    <property type="match status" value="3"/>
</dbReference>
<keyword evidence="6" id="KW-0833">Ubl conjugation pathway</keyword>
<dbReference type="RefSeq" id="WP_054062339.1">
    <property type="nucleotide sequence ID" value="NZ_JSYZ01000004.1"/>
</dbReference>
<reference evidence="9 10" key="1">
    <citation type="journal article" date="2015" name="PLoS ONE">
        <title>Rice-Infecting Pseudomonas Genomes Are Highly Accessorized and Harbor Multiple Putative Virulence Mechanisms to Cause Sheath Brown Rot.</title>
        <authorList>
            <person name="Quibod I.L."/>
            <person name="Grande G."/>
            <person name="Oreiro E.G."/>
            <person name="Borja F.N."/>
            <person name="Dossa G.S."/>
            <person name="Mauleon R."/>
            <person name="Cruz C.V."/>
            <person name="Oliva R."/>
        </authorList>
    </citation>
    <scope>NUCLEOTIDE SEQUENCE [LARGE SCALE GENOMIC DNA]</scope>
    <source>
        <strain evidence="9 10">IRRI 6609</strain>
    </source>
</reference>
<gene>
    <name evidence="9" type="ORF">PF66_01594</name>
</gene>
<dbReference type="PROSITE" id="PS52053">
    <property type="entry name" value="NEL"/>
    <property type="match status" value="1"/>
</dbReference>
<comment type="caution">
    <text evidence="9">The sequence shown here is derived from an EMBL/GenBank/DDBJ whole genome shotgun (WGS) entry which is preliminary data.</text>
</comment>
<evidence type="ECO:0000256" key="7">
    <source>
        <dbReference type="SAM" id="MobiDB-lite"/>
    </source>
</evidence>
<dbReference type="STRING" id="50340.PF66_01594"/>
<keyword evidence="10" id="KW-1185">Reference proteome</keyword>
<dbReference type="GO" id="GO:0005737">
    <property type="term" value="C:cytoplasm"/>
    <property type="evidence" value="ECO:0007669"/>
    <property type="project" value="TreeGrafter"/>
</dbReference>
<proteinExistence type="inferred from homology"/>
<protein>
    <recommendedName>
        <fullName evidence="2">RING-type E3 ubiquitin transferase</fullName>
        <ecNumber evidence="2">2.3.2.27</ecNumber>
    </recommendedName>
</protein>
<accession>A0A0N0E537</accession>